<feature type="transmembrane region" description="Helical" evidence="1">
    <location>
        <begin position="69"/>
        <end position="98"/>
    </location>
</feature>
<dbReference type="InterPro" id="IPR016956">
    <property type="entry name" value="YdjM"/>
</dbReference>
<evidence type="ECO:0000313" key="2">
    <source>
        <dbReference type="EMBL" id="MBA2176883.1"/>
    </source>
</evidence>
<gene>
    <name evidence="2" type="ORF">H0266_18545</name>
</gene>
<evidence type="ECO:0000313" key="3">
    <source>
        <dbReference type="Proteomes" id="UP000571017"/>
    </source>
</evidence>
<keyword evidence="1" id="KW-0812">Transmembrane</keyword>
<dbReference type="EMBL" id="JACEFG010000005">
    <property type="protein sequence ID" value="MBA2176883.1"/>
    <property type="molecule type" value="Genomic_DNA"/>
</dbReference>
<keyword evidence="1" id="KW-0472">Membrane</keyword>
<dbReference type="InterPro" id="IPR007404">
    <property type="entry name" value="YdjM-like"/>
</dbReference>
<dbReference type="AlphaFoldDB" id="A0A838CY81"/>
<evidence type="ECO:0000256" key="1">
    <source>
        <dbReference type="SAM" id="Phobius"/>
    </source>
</evidence>
<organism evidence="2 3">
    <name type="scientific">Halobacillus locisalis</name>
    <dbReference type="NCBI Taxonomy" id="220753"/>
    <lineage>
        <taxon>Bacteria</taxon>
        <taxon>Bacillati</taxon>
        <taxon>Bacillota</taxon>
        <taxon>Bacilli</taxon>
        <taxon>Bacillales</taxon>
        <taxon>Bacillaceae</taxon>
        <taxon>Halobacillus</taxon>
    </lineage>
</organism>
<comment type="caution">
    <text evidence="2">The sequence shown here is derived from an EMBL/GenBank/DDBJ whole genome shotgun (WGS) entry which is preliminary data.</text>
</comment>
<keyword evidence="2" id="KW-0378">Hydrolase</keyword>
<dbReference type="RefSeq" id="WP_181473944.1">
    <property type="nucleotide sequence ID" value="NZ_JACEFG010000005.1"/>
</dbReference>
<proteinExistence type="predicted"/>
<keyword evidence="1" id="KW-1133">Transmembrane helix</keyword>
<reference evidence="2 3" key="1">
    <citation type="journal article" date="2004" name="Extremophiles">
        <title>Halobacillus locisalis sp. nov., a halophilic bacterium isolated from a marine solar saltern of the Yellow Sea in Korea.</title>
        <authorList>
            <person name="Yoon J.H."/>
            <person name="Kang K.H."/>
            <person name="Oh T.K."/>
            <person name="Park Y.H."/>
        </authorList>
    </citation>
    <scope>NUCLEOTIDE SEQUENCE [LARGE SCALE GENOMIC DNA]</scope>
    <source>
        <strain evidence="2 3">KCTC 3788</strain>
    </source>
</reference>
<dbReference type="Pfam" id="PF04307">
    <property type="entry name" value="YdjM"/>
    <property type="match status" value="1"/>
</dbReference>
<keyword evidence="3" id="KW-1185">Reference proteome</keyword>
<dbReference type="GO" id="GO:0016787">
    <property type="term" value="F:hydrolase activity"/>
    <property type="evidence" value="ECO:0007669"/>
    <property type="project" value="UniProtKB-KW"/>
</dbReference>
<protein>
    <submittedName>
        <fullName evidence="2">Metal-dependent hydrolase</fullName>
    </submittedName>
</protein>
<dbReference type="PANTHER" id="PTHR35531">
    <property type="entry name" value="INNER MEMBRANE PROTEIN YBCI-RELATED"/>
    <property type="match status" value="1"/>
</dbReference>
<dbReference type="Proteomes" id="UP000571017">
    <property type="component" value="Unassembled WGS sequence"/>
</dbReference>
<dbReference type="PANTHER" id="PTHR35531:SF1">
    <property type="entry name" value="INNER MEMBRANE PROTEIN YBCI-RELATED"/>
    <property type="match status" value="1"/>
</dbReference>
<sequence>MEWTTHGLSGIALGFLMTGDWKGAVVGGVSSLIPDIDEPKSKLGRPLLFISYPLKSLVGHRTLTHSLPFALIMSLLVMLFTNLTFGLAVFSGIVAHILGDMITGRVQLLYPHHSFIGIPTSRLNYLLIDRIVRVALTGWLLLVGYQEIQAYM</sequence>
<dbReference type="PIRSF" id="PIRSF030780">
    <property type="entry name" value="Md_memb_hyd_prd"/>
    <property type="match status" value="1"/>
</dbReference>
<accession>A0A838CY81</accession>
<name>A0A838CY81_9BACI</name>